<reference evidence="2 3" key="1">
    <citation type="submission" date="2024-02" db="EMBL/GenBank/DDBJ databases">
        <title>High-quality chromosome-scale genome assembly of Pensacola bahiagrass (Paspalum notatum Flugge var. saurae).</title>
        <authorList>
            <person name="Vega J.M."/>
            <person name="Podio M."/>
            <person name="Orjuela J."/>
            <person name="Siena L.A."/>
            <person name="Pessino S.C."/>
            <person name="Combes M.C."/>
            <person name="Mariac C."/>
            <person name="Albertini E."/>
            <person name="Pupilli F."/>
            <person name="Ortiz J.P.A."/>
            <person name="Leblanc O."/>
        </authorList>
    </citation>
    <scope>NUCLEOTIDE SEQUENCE [LARGE SCALE GENOMIC DNA]</scope>
    <source>
        <strain evidence="2">R1</strain>
        <tissue evidence="2">Leaf</tissue>
    </source>
</reference>
<name>A0AAQ3PRQ7_PASNO</name>
<dbReference type="AlphaFoldDB" id="A0AAQ3PRQ7"/>
<proteinExistence type="predicted"/>
<dbReference type="Proteomes" id="UP001341281">
    <property type="component" value="Chromosome 01"/>
</dbReference>
<keyword evidence="3" id="KW-1185">Reference proteome</keyword>
<sequence>MGQQWRRLACSGAFQWLSCPVQAFQGILAMYEENYRPNDHCHYYLRPDYFDAIPLLPCCCLHCRDFGWRWNLALKTNFETYEPFLCTTGVLEDVEECAKAAGLGKGLSEFSLAPLTFLQDSLHFGMLYMLTAVVAECWCWEEKNDDDIDEACTQFESNTLEKWSSVK</sequence>
<feature type="chain" id="PRO_5042956143" evidence="1">
    <location>
        <begin position="24"/>
        <end position="167"/>
    </location>
</feature>
<organism evidence="2 3">
    <name type="scientific">Paspalum notatum var. saurae</name>
    <dbReference type="NCBI Taxonomy" id="547442"/>
    <lineage>
        <taxon>Eukaryota</taxon>
        <taxon>Viridiplantae</taxon>
        <taxon>Streptophyta</taxon>
        <taxon>Embryophyta</taxon>
        <taxon>Tracheophyta</taxon>
        <taxon>Spermatophyta</taxon>
        <taxon>Magnoliopsida</taxon>
        <taxon>Liliopsida</taxon>
        <taxon>Poales</taxon>
        <taxon>Poaceae</taxon>
        <taxon>PACMAD clade</taxon>
        <taxon>Panicoideae</taxon>
        <taxon>Andropogonodae</taxon>
        <taxon>Paspaleae</taxon>
        <taxon>Paspalinae</taxon>
        <taxon>Paspalum</taxon>
    </lineage>
</organism>
<dbReference type="EMBL" id="CP144745">
    <property type="protein sequence ID" value="WVZ51816.1"/>
    <property type="molecule type" value="Genomic_DNA"/>
</dbReference>
<gene>
    <name evidence="2" type="ORF">U9M48_002926</name>
</gene>
<accession>A0AAQ3PRQ7</accession>
<feature type="signal peptide" evidence="1">
    <location>
        <begin position="1"/>
        <end position="23"/>
    </location>
</feature>
<protein>
    <submittedName>
        <fullName evidence="2">Uncharacterized protein</fullName>
    </submittedName>
</protein>
<evidence type="ECO:0000313" key="3">
    <source>
        <dbReference type="Proteomes" id="UP001341281"/>
    </source>
</evidence>
<evidence type="ECO:0000256" key="1">
    <source>
        <dbReference type="SAM" id="SignalP"/>
    </source>
</evidence>
<keyword evidence="1" id="KW-0732">Signal</keyword>
<evidence type="ECO:0000313" key="2">
    <source>
        <dbReference type="EMBL" id="WVZ51816.1"/>
    </source>
</evidence>